<evidence type="ECO:0000259" key="1">
    <source>
        <dbReference type="Pfam" id="PF13614"/>
    </source>
</evidence>
<dbReference type="Pfam" id="PF13614">
    <property type="entry name" value="AAA_31"/>
    <property type="match status" value="1"/>
</dbReference>
<proteinExistence type="predicted"/>
<dbReference type="PANTHER" id="PTHR13696">
    <property type="entry name" value="P-LOOP CONTAINING NUCLEOSIDE TRIPHOSPHATE HYDROLASE"/>
    <property type="match status" value="1"/>
</dbReference>
<dbReference type="EMBL" id="AHMY02000002">
    <property type="protein sequence ID" value="EKO17749.1"/>
    <property type="molecule type" value="Genomic_DNA"/>
</dbReference>
<dbReference type="Proteomes" id="UP000006253">
    <property type="component" value="Unassembled WGS sequence"/>
</dbReference>
<dbReference type="CDD" id="cd02042">
    <property type="entry name" value="ParAB_family"/>
    <property type="match status" value="1"/>
</dbReference>
<dbReference type="InterPro" id="IPR027417">
    <property type="entry name" value="P-loop_NTPase"/>
</dbReference>
<gene>
    <name evidence="2" type="ORF">LEP1GSC081_1291</name>
</gene>
<dbReference type="AlphaFoldDB" id="A0A0E2BKB6"/>
<dbReference type="InterPro" id="IPR050678">
    <property type="entry name" value="DNA_Partitioning_ATPase"/>
</dbReference>
<dbReference type="PANTHER" id="PTHR13696:SF52">
    <property type="entry name" value="PARA FAMILY PROTEIN CT_582"/>
    <property type="match status" value="1"/>
</dbReference>
<feature type="domain" description="AAA" evidence="1">
    <location>
        <begin position="2"/>
        <end position="174"/>
    </location>
</feature>
<dbReference type="SUPFAM" id="SSF52540">
    <property type="entry name" value="P-loop containing nucleoside triphosphate hydrolases"/>
    <property type="match status" value="1"/>
</dbReference>
<comment type="caution">
    <text evidence="2">The sequence shown here is derived from an EMBL/GenBank/DDBJ whole genome shotgun (WGS) entry which is preliminary data.</text>
</comment>
<dbReference type="RefSeq" id="WP_000268082.1">
    <property type="nucleotide sequence ID" value="NZ_AHMY02000002.1"/>
</dbReference>
<evidence type="ECO:0000313" key="3">
    <source>
        <dbReference type="Proteomes" id="UP000006253"/>
    </source>
</evidence>
<dbReference type="InterPro" id="IPR025669">
    <property type="entry name" value="AAA_dom"/>
</dbReference>
<accession>A0A0E2BKB6</accession>
<protein>
    <submittedName>
        <fullName evidence="2">CobQ/CobB/MinD/ParA nucleotide binding domain protein</fullName>
    </submittedName>
</protein>
<sequence length="292" mass="33110">MAVFVISNPKGGSGKSTTGFHFIIALSKKLQSNRVLAVDFDMQGDLTDAFFPDVPIEEFDEANTFTVIKGETTFTESIRSTQGIDVLVASLELEDFGFYASKNQALVPKIGALVRNSSYEHVVIDTPGSGASEVISAFMGADYIIIPVKPTKWATRTIKRVLKKVNEAQDYINQFQDGRTLEVFIVPVQWSHPTHPSIRSMKIFEQLRDYNRLLQLFKENESGFDLIKDLYITNPIPYIQEMDDRTENGEPFKPNTKGSEYYDHLVDEILTIHNTRNSKKRHPDVLNKRLVN</sequence>
<reference evidence="2 3" key="1">
    <citation type="submission" date="2012-10" db="EMBL/GenBank/DDBJ databases">
        <authorList>
            <person name="Harkins D.M."/>
            <person name="Durkin A.S."/>
            <person name="Brinkac L.M."/>
            <person name="Selengut J.D."/>
            <person name="Sanka R."/>
            <person name="DePew J."/>
            <person name="Purushe J."/>
            <person name="Peacock S.J."/>
            <person name="Thaipadungpanit J."/>
            <person name="Wuthiekanun V.W."/>
            <person name="Day N.P."/>
            <person name="Vinetz J.M."/>
            <person name="Sutton G.G."/>
            <person name="Nelson W.C."/>
            <person name="Fouts D.E."/>
        </authorList>
    </citation>
    <scope>NUCLEOTIDE SEQUENCE [LARGE SCALE GENOMIC DNA]</scope>
    <source>
        <strain evidence="2 3">H1</strain>
    </source>
</reference>
<evidence type="ECO:0000313" key="2">
    <source>
        <dbReference type="EMBL" id="EKO17749.1"/>
    </source>
</evidence>
<dbReference type="Gene3D" id="3.40.50.300">
    <property type="entry name" value="P-loop containing nucleotide triphosphate hydrolases"/>
    <property type="match status" value="1"/>
</dbReference>
<organism evidence="2 3">
    <name type="scientific">Leptospira kirschneri str. H1</name>
    <dbReference type="NCBI Taxonomy" id="1049966"/>
    <lineage>
        <taxon>Bacteria</taxon>
        <taxon>Pseudomonadati</taxon>
        <taxon>Spirochaetota</taxon>
        <taxon>Spirochaetia</taxon>
        <taxon>Leptospirales</taxon>
        <taxon>Leptospiraceae</taxon>
        <taxon>Leptospira</taxon>
    </lineage>
</organism>
<name>A0A0E2BKB6_9LEPT</name>